<organism evidence="5 6">
    <name type="scientific">Caulobacter ginsengisoli</name>
    <dbReference type="NCBI Taxonomy" id="400775"/>
    <lineage>
        <taxon>Bacteria</taxon>
        <taxon>Pseudomonadati</taxon>
        <taxon>Pseudomonadota</taxon>
        <taxon>Alphaproteobacteria</taxon>
        <taxon>Caulobacterales</taxon>
        <taxon>Caulobacteraceae</taxon>
        <taxon>Caulobacter</taxon>
    </lineage>
</organism>
<dbReference type="Gene3D" id="3.30.540.10">
    <property type="entry name" value="Fructose-1,6-Bisphosphatase, subunit A, domain 1"/>
    <property type="match status" value="1"/>
</dbReference>
<dbReference type="GO" id="GO:0052834">
    <property type="term" value="F:inositol monophosphate phosphatase activity"/>
    <property type="evidence" value="ECO:0007669"/>
    <property type="project" value="UniProtKB-EC"/>
</dbReference>
<dbReference type="SUPFAM" id="SSF56655">
    <property type="entry name" value="Carbohydrate phosphatase"/>
    <property type="match status" value="1"/>
</dbReference>
<dbReference type="InterPro" id="IPR020550">
    <property type="entry name" value="Inositol_monophosphatase_CS"/>
</dbReference>
<keyword evidence="2" id="KW-0479">Metal-binding</keyword>
<evidence type="ECO:0000313" key="5">
    <source>
        <dbReference type="EMBL" id="MDQ0466932.1"/>
    </source>
</evidence>
<dbReference type="RefSeq" id="WP_307353183.1">
    <property type="nucleotide sequence ID" value="NZ_JAUSVS010000017.1"/>
</dbReference>
<dbReference type="CDD" id="cd01638">
    <property type="entry name" value="CysQ"/>
    <property type="match status" value="1"/>
</dbReference>
<gene>
    <name evidence="5" type="ORF">QO010_004729</name>
</gene>
<reference evidence="5 6" key="1">
    <citation type="submission" date="2023-07" db="EMBL/GenBank/DDBJ databases">
        <title>Genomic Encyclopedia of Type Strains, Phase IV (KMG-IV): sequencing the most valuable type-strain genomes for metagenomic binning, comparative biology and taxonomic classification.</title>
        <authorList>
            <person name="Goeker M."/>
        </authorList>
    </citation>
    <scope>NUCLEOTIDE SEQUENCE [LARGE SCALE GENOMIC DNA]</scope>
    <source>
        <strain evidence="5 6">DSM 18695</strain>
    </source>
</reference>
<comment type="similarity">
    <text evidence="1">Belongs to the inositol monophosphatase superfamily.</text>
</comment>
<proteinExistence type="inferred from homology"/>
<dbReference type="EC" id="3.1.3.25" evidence="5"/>
<evidence type="ECO:0000256" key="3">
    <source>
        <dbReference type="ARBA" id="ARBA00022801"/>
    </source>
</evidence>
<dbReference type="PANTHER" id="PTHR20854">
    <property type="entry name" value="INOSITOL MONOPHOSPHATASE"/>
    <property type="match status" value="1"/>
</dbReference>
<name>A0ABU0IY46_9CAUL</name>
<dbReference type="Gene3D" id="3.40.190.80">
    <property type="match status" value="1"/>
</dbReference>
<dbReference type="PROSITE" id="PS00630">
    <property type="entry name" value="IMP_2"/>
    <property type="match status" value="1"/>
</dbReference>
<dbReference type="InterPro" id="IPR000760">
    <property type="entry name" value="Inositol_monophosphatase-like"/>
</dbReference>
<accession>A0ABU0IY46</accession>
<evidence type="ECO:0000313" key="6">
    <source>
        <dbReference type="Proteomes" id="UP001228905"/>
    </source>
</evidence>
<keyword evidence="6" id="KW-1185">Reference proteome</keyword>
<dbReference type="EMBL" id="JAUSVS010000017">
    <property type="protein sequence ID" value="MDQ0466932.1"/>
    <property type="molecule type" value="Genomic_DNA"/>
</dbReference>
<comment type="caution">
    <text evidence="5">The sequence shown here is derived from an EMBL/GenBank/DDBJ whole genome shotgun (WGS) entry which is preliminary data.</text>
</comment>
<dbReference type="InterPro" id="IPR020583">
    <property type="entry name" value="Inositol_monoP_metal-BS"/>
</dbReference>
<dbReference type="PANTHER" id="PTHR20854:SF4">
    <property type="entry name" value="INOSITOL-1-MONOPHOSPHATASE-RELATED"/>
    <property type="match status" value="1"/>
</dbReference>
<keyword evidence="3 5" id="KW-0378">Hydrolase</keyword>
<dbReference type="Proteomes" id="UP001228905">
    <property type="component" value="Unassembled WGS sequence"/>
</dbReference>
<evidence type="ECO:0000256" key="1">
    <source>
        <dbReference type="ARBA" id="ARBA00009759"/>
    </source>
</evidence>
<keyword evidence="4" id="KW-0460">Magnesium</keyword>
<evidence type="ECO:0000256" key="2">
    <source>
        <dbReference type="ARBA" id="ARBA00022723"/>
    </source>
</evidence>
<dbReference type="Pfam" id="PF00459">
    <property type="entry name" value="Inositol_P"/>
    <property type="match status" value="1"/>
</dbReference>
<evidence type="ECO:0000256" key="4">
    <source>
        <dbReference type="ARBA" id="ARBA00022842"/>
    </source>
</evidence>
<dbReference type="PROSITE" id="PS00629">
    <property type="entry name" value="IMP_1"/>
    <property type="match status" value="1"/>
</dbReference>
<dbReference type="PRINTS" id="PR00377">
    <property type="entry name" value="IMPHPHTASES"/>
</dbReference>
<protein>
    <submittedName>
        <fullName evidence="5">Myo-inositol-1(Or 4)-monophosphatase</fullName>
        <ecNumber evidence="5">3.1.3.25</ecNumber>
    </submittedName>
</protein>
<sequence length="260" mass="27913">MNDLALILEAAQAAGALALDMKRQGLKRWDKGGGQPVTDADIAVDTLLKESLGAARPDYGWLSEETADDSDRMQRQRLFVVDPIDGTVAFMKGKPWWAVSIAVVEGDRPIAGVVFAPELDEAFTATLGGGAFLNGAAIQPSAATALEDSGMLGDAPMFAHPAWKTPWPPMRIETRNSIAYRMTLVADGRFDAALALSAKSEWDLAAADLICAEAGAVVTDHKGLPYRYNKPAPLMRSLVCAAPGMHELILERVRPIDLRS</sequence>